<name>A0A1B9AG96_9BACI</name>
<comment type="caution">
    <text evidence="2">The sequence shown here is derived from an EMBL/GenBank/DDBJ whole genome shotgun (WGS) entry which is preliminary data.</text>
</comment>
<accession>A0A1B9AG96</accession>
<dbReference type="AlphaFoldDB" id="A0A1B9AG96"/>
<protein>
    <submittedName>
        <fullName evidence="2">Uncharacterized protein</fullName>
    </submittedName>
</protein>
<gene>
    <name evidence="2" type="ORF">A8F95_14070</name>
</gene>
<proteinExistence type="predicted"/>
<dbReference type="EMBL" id="MAYT01000029">
    <property type="protein sequence ID" value="OCA82854.1"/>
    <property type="molecule type" value="Genomic_DNA"/>
</dbReference>
<dbReference type="RefSeq" id="WP_065411726.1">
    <property type="nucleotide sequence ID" value="NZ_MAYT01000029.1"/>
</dbReference>
<evidence type="ECO:0000256" key="1">
    <source>
        <dbReference type="SAM" id="Phobius"/>
    </source>
</evidence>
<evidence type="ECO:0000313" key="2">
    <source>
        <dbReference type="EMBL" id="OCA82854.1"/>
    </source>
</evidence>
<keyword evidence="3" id="KW-1185">Reference proteome</keyword>
<keyword evidence="1" id="KW-1133">Transmembrane helix</keyword>
<organism evidence="2 3">
    <name type="scientific">Pseudobacillus wudalianchiensis</name>
    <dbReference type="NCBI Taxonomy" id="1743143"/>
    <lineage>
        <taxon>Bacteria</taxon>
        <taxon>Bacillati</taxon>
        <taxon>Bacillota</taxon>
        <taxon>Bacilli</taxon>
        <taxon>Bacillales</taxon>
        <taxon>Bacillaceae</taxon>
        <taxon>Pseudobacillus</taxon>
    </lineage>
</organism>
<evidence type="ECO:0000313" key="3">
    <source>
        <dbReference type="Proteomes" id="UP000092578"/>
    </source>
</evidence>
<keyword evidence="1" id="KW-0472">Membrane</keyword>
<feature type="transmembrane region" description="Helical" evidence="1">
    <location>
        <begin position="42"/>
        <end position="61"/>
    </location>
</feature>
<reference evidence="3" key="1">
    <citation type="submission" date="2016-05" db="EMBL/GenBank/DDBJ databases">
        <authorList>
            <person name="Liu B."/>
            <person name="Wang J."/>
            <person name="Zhu Y."/>
            <person name="Liu G."/>
            <person name="Chen Q."/>
            <person name="Chen Z."/>
            <person name="Lan J."/>
            <person name="Che J."/>
            <person name="Ge C."/>
            <person name="Shi H."/>
            <person name="Pan Z."/>
            <person name="Liu X."/>
        </authorList>
    </citation>
    <scope>NUCLEOTIDE SEQUENCE [LARGE SCALE GENOMIC DNA]</scope>
    <source>
        <strain evidence="3">FJAT-27215</strain>
    </source>
</reference>
<keyword evidence="1" id="KW-0812">Transmembrane</keyword>
<sequence length="62" mass="6717">MAVIVVFIVLLLIAGAYATVFISTKGDEEYRKATKGNIARLSWIYVVVITLSLAAVGVYIVL</sequence>
<dbReference type="Proteomes" id="UP000092578">
    <property type="component" value="Unassembled WGS sequence"/>
</dbReference>